<protein>
    <submittedName>
        <fullName evidence="2">Pyridine nucleotide-disulfide oxidoreductase</fullName>
    </submittedName>
</protein>
<reference evidence="2 3" key="1">
    <citation type="submission" date="2012-10" db="EMBL/GenBank/DDBJ databases">
        <authorList>
            <person name="Strain E.A."/>
            <person name="Brown E."/>
            <person name="Allard M.W."/>
            <person name="Gonzalez-Escalona N."/>
            <person name="Timme R."/>
        </authorList>
    </citation>
    <scope>NUCLEOTIDE SEQUENCE [LARGE SCALE GENOMIC DNA]</scope>
    <source>
        <strain evidence="2 3">CFSAN001627</strain>
    </source>
</reference>
<proteinExistence type="predicted"/>
<accession>M1ZRZ2</accession>
<dbReference type="Proteomes" id="UP000011944">
    <property type="component" value="Unassembled WGS sequence"/>
</dbReference>
<dbReference type="InterPro" id="IPR036188">
    <property type="entry name" value="FAD/NAD-bd_sf"/>
</dbReference>
<dbReference type="AlphaFoldDB" id="M1ZRZ2"/>
<evidence type="ECO:0000313" key="2">
    <source>
        <dbReference type="EMBL" id="EKN38149.1"/>
    </source>
</evidence>
<dbReference type="InterPro" id="IPR039648">
    <property type="entry name" value="DHPH_N"/>
</dbReference>
<dbReference type="PATRIC" id="fig|1232189.3.peg.3796"/>
<comment type="caution">
    <text evidence="2">The sequence shown here is derived from an EMBL/GenBank/DDBJ whole genome shotgun (WGS) entry which is preliminary data.</text>
</comment>
<feature type="domain" description="Pyridine nucleotide-disulphide oxidoreductase N-terminal" evidence="1">
    <location>
        <begin position="5"/>
        <end position="40"/>
    </location>
</feature>
<reference evidence="2 3" key="2">
    <citation type="submission" date="2013-03" db="EMBL/GenBank/DDBJ databases">
        <title>Diversity in Clostridium botulinum.</title>
        <authorList>
            <person name="Timme R.E."/>
            <person name="Allard M."/>
            <person name="Luo Y."/>
            <person name="Strain E."/>
            <person name="Gonzalez-Escalona N."/>
            <person name="Brown E."/>
        </authorList>
    </citation>
    <scope>NUCLEOTIDE SEQUENCE [LARGE SCALE GENOMIC DNA]</scope>
    <source>
        <strain evidence="2 3">CFSAN001627</strain>
    </source>
</reference>
<name>M1ZRZ2_CLOBO</name>
<evidence type="ECO:0000313" key="3">
    <source>
        <dbReference type="Proteomes" id="UP000011944"/>
    </source>
</evidence>
<dbReference type="EMBL" id="AMXI01001553">
    <property type="protein sequence ID" value="EKN38149.1"/>
    <property type="molecule type" value="Genomic_DNA"/>
</dbReference>
<evidence type="ECO:0000259" key="1">
    <source>
        <dbReference type="Pfam" id="PF00070"/>
    </source>
</evidence>
<dbReference type="Pfam" id="PF00070">
    <property type="entry name" value="Pyr_redox"/>
    <property type="match status" value="1"/>
</dbReference>
<organism evidence="2 3">
    <name type="scientific">Clostridium botulinum CFSAN001627</name>
    <dbReference type="NCBI Taxonomy" id="1232189"/>
    <lineage>
        <taxon>Bacteria</taxon>
        <taxon>Bacillati</taxon>
        <taxon>Bacillota</taxon>
        <taxon>Clostridia</taxon>
        <taxon>Eubacteriales</taxon>
        <taxon>Clostridiaceae</taxon>
        <taxon>Clostridium</taxon>
    </lineage>
</organism>
<dbReference type="SUPFAM" id="SSF51905">
    <property type="entry name" value="FAD/NAD(P)-binding domain"/>
    <property type="match status" value="1"/>
</dbReference>
<sequence>MYHEIIILGGGASGITASIISKDMGSDVAILESNDRIGKKF</sequence>
<gene>
    <name evidence="2" type="ORF">CFSAN001627_24344</name>
</gene>
<dbReference type="Gene3D" id="3.50.50.60">
    <property type="entry name" value="FAD/NAD(P)-binding domain"/>
    <property type="match status" value="1"/>
</dbReference>